<name>A0A934WAJ2_9BURK</name>
<dbReference type="EMBL" id="JAEPBG010000040">
    <property type="protein sequence ID" value="MBK4739149.1"/>
    <property type="molecule type" value="Genomic_DNA"/>
</dbReference>
<dbReference type="GO" id="GO:0016491">
    <property type="term" value="F:oxidoreductase activity"/>
    <property type="evidence" value="ECO:0007669"/>
    <property type="project" value="UniProtKB-KW"/>
</dbReference>
<evidence type="ECO:0000259" key="2">
    <source>
        <dbReference type="Pfam" id="PF00248"/>
    </source>
</evidence>
<accession>A0A934WAJ2</accession>
<organism evidence="3 4">
    <name type="scientific">Noviherbaspirillum pedocola</name>
    <dbReference type="NCBI Taxonomy" id="2801341"/>
    <lineage>
        <taxon>Bacteria</taxon>
        <taxon>Pseudomonadati</taxon>
        <taxon>Pseudomonadota</taxon>
        <taxon>Betaproteobacteria</taxon>
        <taxon>Burkholderiales</taxon>
        <taxon>Oxalobacteraceae</taxon>
        <taxon>Noviherbaspirillum</taxon>
    </lineage>
</organism>
<evidence type="ECO:0000313" key="3">
    <source>
        <dbReference type="EMBL" id="MBK4739149.1"/>
    </source>
</evidence>
<dbReference type="PRINTS" id="PR00069">
    <property type="entry name" value="ALDKETRDTASE"/>
</dbReference>
<keyword evidence="1" id="KW-0560">Oxidoreductase</keyword>
<dbReference type="InterPro" id="IPR036812">
    <property type="entry name" value="NAD(P)_OxRdtase_dom_sf"/>
</dbReference>
<dbReference type="SUPFAM" id="SSF51430">
    <property type="entry name" value="NAD(P)-linked oxidoreductase"/>
    <property type="match status" value="1"/>
</dbReference>
<gene>
    <name evidence="3" type="ORF">JJB74_31510</name>
</gene>
<dbReference type="Gene3D" id="3.20.20.100">
    <property type="entry name" value="NADP-dependent oxidoreductase domain"/>
    <property type="match status" value="1"/>
</dbReference>
<dbReference type="FunFam" id="3.20.20.100:FF:000004">
    <property type="entry name" value="Oxidoreductase, aldo/keto reductase"/>
    <property type="match status" value="1"/>
</dbReference>
<sequence>MEIRRLGRSGLKVTPLCLGAMLFGDQTDEQTSHRIIDSAREAGVNFIDTADSYGAGRSEEIVGRAIKDDRDHWVLATKVGYPVDPAFPADLSRKYLMRAVDQSLKRLGTDHIDLYYLHRDDATTPLEETVHALADLIRSGKIRYFGVSNFRAWRMAEVVRLCKECSIDPPAASQPHYNAMNRMPEVEHLTACEYYGIGVVPYSPLARGVLTGKYASMDRLPDSSRAARHDERILQSELRKESLSMAQEIKAHAEAHGSSASHFAINWVLNNVLVHSVVAGPRTLEQWENYLRALKSPFTADDEALLDKLVPPGHPSTPGFIDPQYPVTGRVARTDTASD</sequence>
<reference evidence="3" key="1">
    <citation type="submission" date="2021-01" db="EMBL/GenBank/DDBJ databases">
        <title>Genome sequence of strain Noviherbaspirillum sp. DKR-6.</title>
        <authorList>
            <person name="Chaudhary D.K."/>
        </authorList>
    </citation>
    <scope>NUCLEOTIDE SEQUENCE</scope>
    <source>
        <strain evidence="3">DKR-6</strain>
    </source>
</reference>
<dbReference type="Proteomes" id="UP000622890">
    <property type="component" value="Unassembled WGS sequence"/>
</dbReference>
<dbReference type="InterPro" id="IPR023210">
    <property type="entry name" value="NADP_OxRdtase_dom"/>
</dbReference>
<dbReference type="PANTHER" id="PTHR43364:SF4">
    <property type="entry name" value="NAD(P)-LINKED OXIDOREDUCTASE SUPERFAMILY PROTEIN"/>
    <property type="match status" value="1"/>
</dbReference>
<keyword evidence="4" id="KW-1185">Reference proteome</keyword>
<evidence type="ECO:0000313" key="4">
    <source>
        <dbReference type="Proteomes" id="UP000622890"/>
    </source>
</evidence>
<evidence type="ECO:0000256" key="1">
    <source>
        <dbReference type="ARBA" id="ARBA00023002"/>
    </source>
</evidence>
<comment type="caution">
    <text evidence="3">The sequence shown here is derived from an EMBL/GenBank/DDBJ whole genome shotgun (WGS) entry which is preliminary data.</text>
</comment>
<dbReference type="PANTHER" id="PTHR43364">
    <property type="entry name" value="NADH-SPECIFIC METHYLGLYOXAL REDUCTASE-RELATED"/>
    <property type="match status" value="1"/>
</dbReference>
<dbReference type="InterPro" id="IPR050523">
    <property type="entry name" value="AKR_Detox_Biosynth"/>
</dbReference>
<protein>
    <submittedName>
        <fullName evidence="3">Aldo/keto reductase</fullName>
    </submittedName>
</protein>
<proteinExistence type="predicted"/>
<dbReference type="RefSeq" id="WP_200598516.1">
    <property type="nucleotide sequence ID" value="NZ_JAEPBG010000040.1"/>
</dbReference>
<dbReference type="Pfam" id="PF00248">
    <property type="entry name" value="Aldo_ket_red"/>
    <property type="match status" value="1"/>
</dbReference>
<feature type="domain" description="NADP-dependent oxidoreductase" evidence="2">
    <location>
        <begin position="15"/>
        <end position="309"/>
    </location>
</feature>
<dbReference type="AlphaFoldDB" id="A0A934WAJ2"/>
<dbReference type="GO" id="GO:0005829">
    <property type="term" value="C:cytosol"/>
    <property type="evidence" value="ECO:0007669"/>
    <property type="project" value="UniProtKB-ARBA"/>
</dbReference>
<dbReference type="InterPro" id="IPR020471">
    <property type="entry name" value="AKR"/>
</dbReference>